<reference evidence="2" key="1">
    <citation type="submission" date="2017-02" db="EMBL/GenBank/DDBJ databases">
        <authorList>
            <person name="Varghese N."/>
            <person name="Submissions S."/>
        </authorList>
    </citation>
    <scope>NUCLEOTIDE SEQUENCE [LARGE SCALE GENOMIC DNA]</scope>
    <source>
        <strain evidence="2">ATCC BAA-34</strain>
    </source>
</reference>
<accession>A0A1T4KKH1</accession>
<dbReference type="EMBL" id="FUWR01000001">
    <property type="protein sequence ID" value="SJZ42900.1"/>
    <property type="molecule type" value="Genomic_DNA"/>
</dbReference>
<keyword evidence="2" id="KW-1185">Reference proteome</keyword>
<dbReference type="OrthoDB" id="5397055at2"/>
<dbReference type="Proteomes" id="UP000190102">
    <property type="component" value="Unassembled WGS sequence"/>
</dbReference>
<evidence type="ECO:0000313" key="1">
    <source>
        <dbReference type="EMBL" id="SJZ42900.1"/>
    </source>
</evidence>
<protein>
    <submittedName>
        <fullName evidence="1">Uncharacterized protein</fullName>
    </submittedName>
</protein>
<proteinExistence type="predicted"/>
<name>A0A1T4KKH1_9BACT</name>
<organism evidence="1 2">
    <name type="scientific">Trichlorobacter thiogenes</name>
    <dbReference type="NCBI Taxonomy" id="115783"/>
    <lineage>
        <taxon>Bacteria</taxon>
        <taxon>Pseudomonadati</taxon>
        <taxon>Thermodesulfobacteriota</taxon>
        <taxon>Desulfuromonadia</taxon>
        <taxon>Geobacterales</taxon>
        <taxon>Geobacteraceae</taxon>
        <taxon>Trichlorobacter</taxon>
    </lineage>
</organism>
<dbReference type="AlphaFoldDB" id="A0A1T4KKH1"/>
<dbReference type="RefSeq" id="WP_078788877.1">
    <property type="nucleotide sequence ID" value="NZ_FUWR01000001.1"/>
</dbReference>
<sequence>MNCPVPDDAVTIVIAYLRQQGLTITHTGNAYRLDEGLPNINVVIKAFRDQTISIAEDGTIHLFGIYLPSGWDTVRIRRKVEDHLRKISSTEEIIRIASCLGVRLSEPGR</sequence>
<gene>
    <name evidence="1" type="ORF">SAMN02745119_00595</name>
</gene>
<dbReference type="STRING" id="115783.SAMN02745119_00595"/>
<evidence type="ECO:0000313" key="2">
    <source>
        <dbReference type="Proteomes" id="UP000190102"/>
    </source>
</evidence>